<dbReference type="InterPro" id="IPR037171">
    <property type="entry name" value="NagB/RpiA_transferase-like"/>
</dbReference>
<protein>
    <recommendedName>
        <fullName evidence="6 7">6-phosphogluconolactonase</fullName>
        <shortName evidence="7">6PGL</shortName>
        <ecNumber evidence="5 7">3.1.1.31</ecNumber>
    </recommendedName>
</protein>
<proteinExistence type="inferred from homology"/>
<evidence type="ECO:0000256" key="3">
    <source>
        <dbReference type="ARBA" id="ARBA00004961"/>
    </source>
</evidence>
<dbReference type="Gene3D" id="3.40.50.1360">
    <property type="match status" value="1"/>
</dbReference>
<gene>
    <name evidence="7" type="primary">pgl</name>
    <name evidence="9" type="ORF">MiSe_42810</name>
</gene>
<evidence type="ECO:0000256" key="5">
    <source>
        <dbReference type="ARBA" id="ARBA00013198"/>
    </source>
</evidence>
<comment type="caution">
    <text evidence="9">The sequence shown here is derived from an EMBL/GenBank/DDBJ whole genome shotgun (WGS) entry which is preliminary data.</text>
</comment>
<evidence type="ECO:0000256" key="6">
    <source>
        <dbReference type="ARBA" id="ARBA00020337"/>
    </source>
</evidence>
<evidence type="ECO:0000256" key="4">
    <source>
        <dbReference type="ARBA" id="ARBA00010662"/>
    </source>
</evidence>
<dbReference type="NCBIfam" id="TIGR01198">
    <property type="entry name" value="pgl"/>
    <property type="match status" value="1"/>
</dbReference>
<dbReference type="InterPro" id="IPR005900">
    <property type="entry name" value="6-phosphogluconolactonase_DevB"/>
</dbReference>
<evidence type="ECO:0000256" key="2">
    <source>
        <dbReference type="ARBA" id="ARBA00002681"/>
    </source>
</evidence>
<evidence type="ECO:0000313" key="10">
    <source>
        <dbReference type="Proteomes" id="UP001050975"/>
    </source>
</evidence>
<comment type="similarity">
    <text evidence="4 7">Belongs to the glucosamine/galactosamine-6-phosphate isomerase family. 6-phosphogluconolactonase subfamily.</text>
</comment>
<dbReference type="EMBL" id="BLAY01000067">
    <property type="protein sequence ID" value="GET39512.1"/>
    <property type="molecule type" value="Genomic_DNA"/>
</dbReference>
<evidence type="ECO:0000313" key="9">
    <source>
        <dbReference type="EMBL" id="GET39512.1"/>
    </source>
</evidence>
<organism evidence="9 10">
    <name type="scientific">Microseira wollei NIES-4236</name>
    <dbReference type="NCBI Taxonomy" id="2530354"/>
    <lineage>
        <taxon>Bacteria</taxon>
        <taxon>Bacillati</taxon>
        <taxon>Cyanobacteriota</taxon>
        <taxon>Cyanophyceae</taxon>
        <taxon>Oscillatoriophycideae</taxon>
        <taxon>Aerosakkonematales</taxon>
        <taxon>Aerosakkonemataceae</taxon>
        <taxon>Microseira</taxon>
    </lineage>
</organism>
<evidence type="ECO:0000256" key="7">
    <source>
        <dbReference type="RuleBase" id="RU365095"/>
    </source>
</evidence>
<dbReference type="InterPro" id="IPR039104">
    <property type="entry name" value="6PGL"/>
</dbReference>
<comment type="catalytic activity">
    <reaction evidence="1 7">
        <text>6-phospho-D-glucono-1,5-lactone + H2O = 6-phospho-D-gluconate + H(+)</text>
        <dbReference type="Rhea" id="RHEA:12556"/>
        <dbReference type="ChEBI" id="CHEBI:15377"/>
        <dbReference type="ChEBI" id="CHEBI:15378"/>
        <dbReference type="ChEBI" id="CHEBI:57955"/>
        <dbReference type="ChEBI" id="CHEBI:58759"/>
        <dbReference type="EC" id="3.1.1.31"/>
    </reaction>
</comment>
<dbReference type="SUPFAM" id="SSF100950">
    <property type="entry name" value="NagB/RpiA/CoA transferase-like"/>
    <property type="match status" value="1"/>
</dbReference>
<comment type="pathway">
    <text evidence="3 7">Carbohydrate degradation; pentose phosphate pathway; D-ribulose 5-phosphate from D-glucose 6-phosphate (oxidative stage): step 2/3.</text>
</comment>
<dbReference type="GO" id="GO:0005975">
    <property type="term" value="P:carbohydrate metabolic process"/>
    <property type="evidence" value="ECO:0007669"/>
    <property type="project" value="UniProtKB-UniRule"/>
</dbReference>
<keyword evidence="10" id="KW-1185">Reference proteome</keyword>
<dbReference type="PANTHER" id="PTHR11054:SF0">
    <property type="entry name" value="6-PHOSPHOGLUCONOLACTONASE"/>
    <property type="match status" value="1"/>
</dbReference>
<sequence>MGKQVEVLPTMAGLIERALELVLAQMQSSISLSGRCTIALSGGSTPKPLYEAIANLDLPWEKIHVFWGDERYVPPDHPDSNQGMARRAWLDKVNIPAANIHPMPTDAGDPAVDASKHEAELSEFFKTPPGEFPALDIILLGMGDDGHTASLFPHTEALGVSDRLIAVGNKDGQPRLTFTAPLINSARCVIFVVAGANKRPALAQIFAPQGDEMTYPSRLIQPVGELWWLLDESAGQELKFVG</sequence>
<dbReference type="Proteomes" id="UP001050975">
    <property type="component" value="Unassembled WGS sequence"/>
</dbReference>
<comment type="function">
    <text evidence="2 7">Hydrolysis of 6-phosphogluconolactone to 6-phosphogluconate.</text>
</comment>
<name>A0AAV3X9K9_9CYAN</name>
<dbReference type="CDD" id="cd01400">
    <property type="entry name" value="6PGL"/>
    <property type="match status" value="1"/>
</dbReference>
<reference evidence="9" key="1">
    <citation type="submission" date="2019-10" db="EMBL/GenBank/DDBJ databases">
        <title>Draft genome sequece of Microseira wollei NIES-4236.</title>
        <authorList>
            <person name="Yamaguchi H."/>
            <person name="Suzuki S."/>
            <person name="Kawachi M."/>
        </authorList>
    </citation>
    <scope>NUCLEOTIDE SEQUENCE</scope>
    <source>
        <strain evidence="9">NIES-4236</strain>
    </source>
</reference>
<dbReference type="GO" id="GO:0006098">
    <property type="term" value="P:pentose-phosphate shunt"/>
    <property type="evidence" value="ECO:0007669"/>
    <property type="project" value="InterPro"/>
</dbReference>
<evidence type="ECO:0000259" key="8">
    <source>
        <dbReference type="Pfam" id="PF01182"/>
    </source>
</evidence>
<dbReference type="EC" id="3.1.1.31" evidence="5 7"/>
<keyword evidence="7" id="KW-0378">Hydrolase</keyword>
<dbReference type="Pfam" id="PF01182">
    <property type="entry name" value="Glucosamine_iso"/>
    <property type="match status" value="1"/>
</dbReference>
<dbReference type="PANTHER" id="PTHR11054">
    <property type="entry name" value="6-PHOSPHOGLUCONOLACTONASE"/>
    <property type="match status" value="1"/>
</dbReference>
<accession>A0AAV3X9K9</accession>
<evidence type="ECO:0000256" key="1">
    <source>
        <dbReference type="ARBA" id="ARBA00000832"/>
    </source>
</evidence>
<feature type="domain" description="Glucosamine/galactosamine-6-phosphate isomerase" evidence="8">
    <location>
        <begin position="12"/>
        <end position="228"/>
    </location>
</feature>
<dbReference type="RefSeq" id="WP_226584926.1">
    <property type="nucleotide sequence ID" value="NZ_BLAY01000067.1"/>
</dbReference>
<dbReference type="AlphaFoldDB" id="A0AAV3X9K9"/>
<dbReference type="InterPro" id="IPR006148">
    <property type="entry name" value="Glc/Gal-6P_isomerase"/>
</dbReference>
<dbReference type="GO" id="GO:0017057">
    <property type="term" value="F:6-phosphogluconolactonase activity"/>
    <property type="evidence" value="ECO:0007669"/>
    <property type="project" value="UniProtKB-UniRule"/>
</dbReference>